<dbReference type="GO" id="GO:0061817">
    <property type="term" value="P:endoplasmic reticulum-plasma membrane tethering"/>
    <property type="evidence" value="ECO:0007669"/>
    <property type="project" value="InterPro"/>
</dbReference>
<keyword evidence="20" id="KW-1185">Reference proteome</keyword>
<keyword evidence="5" id="KW-1003">Cell membrane</keyword>
<keyword evidence="6 16" id="KW-0812">Transmembrane</keyword>
<evidence type="ECO:0000256" key="2">
    <source>
        <dbReference type="ARBA" id="ARBA00004477"/>
    </source>
</evidence>
<dbReference type="PANTHER" id="PTHR45761">
    <property type="entry name" value="EXTENDED SYNAPTOTAGMIN-LIKE PROTEIN 2, ISOFORM C"/>
    <property type="match status" value="1"/>
</dbReference>
<evidence type="ECO:0000256" key="14">
    <source>
        <dbReference type="ARBA" id="ARBA00023136"/>
    </source>
</evidence>
<evidence type="ECO:0000256" key="4">
    <source>
        <dbReference type="ARBA" id="ARBA00022448"/>
    </source>
</evidence>
<dbReference type="GO" id="GO:0008429">
    <property type="term" value="F:phosphatidylethanolamine binding"/>
    <property type="evidence" value="ECO:0007669"/>
    <property type="project" value="TreeGrafter"/>
</dbReference>
<dbReference type="InterPro" id="IPR037749">
    <property type="entry name" value="Ext_Synaptotagmin_C2B"/>
</dbReference>
<evidence type="ECO:0000256" key="7">
    <source>
        <dbReference type="ARBA" id="ARBA00022723"/>
    </source>
</evidence>
<comment type="similarity">
    <text evidence="3">Belongs to the extended synaptotagmin family.</text>
</comment>
<dbReference type="EnsemblMetazoa" id="XM_021050401.2">
    <property type="protein sequence ID" value="XP_020906060.1"/>
    <property type="gene ID" value="LOC110244205"/>
</dbReference>
<evidence type="ECO:0000256" key="15">
    <source>
        <dbReference type="SAM" id="MobiDB-lite"/>
    </source>
</evidence>
<evidence type="ECO:0000256" key="6">
    <source>
        <dbReference type="ARBA" id="ARBA00022692"/>
    </source>
</evidence>
<evidence type="ECO:0000256" key="11">
    <source>
        <dbReference type="ARBA" id="ARBA00022989"/>
    </source>
</evidence>
<dbReference type="GO" id="GO:0005509">
    <property type="term" value="F:calcium ion binding"/>
    <property type="evidence" value="ECO:0007669"/>
    <property type="project" value="TreeGrafter"/>
</dbReference>
<dbReference type="Gene3D" id="2.60.40.150">
    <property type="entry name" value="C2 domain"/>
    <property type="match status" value="3"/>
</dbReference>
<evidence type="ECO:0000256" key="9">
    <source>
        <dbReference type="ARBA" id="ARBA00022824"/>
    </source>
</evidence>
<name>A0A913XK37_EXADI</name>
<dbReference type="SUPFAM" id="SSF49562">
    <property type="entry name" value="C2 domain (Calcium/lipid-binding domain, CaLB)"/>
    <property type="match status" value="3"/>
</dbReference>
<keyword evidence="4" id="KW-0813">Transport</keyword>
<evidence type="ECO:0000256" key="5">
    <source>
        <dbReference type="ARBA" id="ARBA00022475"/>
    </source>
</evidence>
<dbReference type="InterPro" id="IPR031468">
    <property type="entry name" value="SMP_LBD"/>
</dbReference>
<keyword evidence="13" id="KW-0446">Lipid-binding</keyword>
<feature type="domain" description="C2" evidence="17">
    <location>
        <begin position="296"/>
        <end position="422"/>
    </location>
</feature>
<dbReference type="KEGG" id="epa:110244205"/>
<feature type="transmembrane region" description="Helical" evidence="16">
    <location>
        <begin position="56"/>
        <end position="86"/>
    </location>
</feature>
<dbReference type="Proteomes" id="UP000887567">
    <property type="component" value="Unplaced"/>
</dbReference>
<dbReference type="InterPro" id="IPR051634">
    <property type="entry name" value="Extended_Synaptotagmin"/>
</dbReference>
<evidence type="ECO:0000259" key="17">
    <source>
        <dbReference type="PROSITE" id="PS50004"/>
    </source>
</evidence>
<dbReference type="GO" id="GO:0005789">
    <property type="term" value="C:endoplasmic reticulum membrane"/>
    <property type="evidence" value="ECO:0007669"/>
    <property type="project" value="UniProtKB-SubCell"/>
</dbReference>
<dbReference type="Pfam" id="PF00168">
    <property type="entry name" value="C2"/>
    <property type="match status" value="3"/>
</dbReference>
<feature type="domain" description="C2" evidence="17">
    <location>
        <begin position="447"/>
        <end position="578"/>
    </location>
</feature>
<dbReference type="InterPro" id="IPR039010">
    <property type="entry name" value="Synaptotagmin_SMP"/>
</dbReference>
<dbReference type="InterPro" id="IPR037733">
    <property type="entry name" value="Ext_Synaptotagmin_C2A"/>
</dbReference>
<keyword evidence="14 16" id="KW-0472">Membrane</keyword>
<organism evidence="19 20">
    <name type="scientific">Exaiptasia diaphana</name>
    <name type="common">Tropical sea anemone</name>
    <name type="synonym">Aiptasia pulchella</name>
    <dbReference type="NCBI Taxonomy" id="2652724"/>
    <lineage>
        <taxon>Eukaryota</taxon>
        <taxon>Metazoa</taxon>
        <taxon>Cnidaria</taxon>
        <taxon>Anthozoa</taxon>
        <taxon>Hexacorallia</taxon>
        <taxon>Actiniaria</taxon>
        <taxon>Aiptasiidae</taxon>
        <taxon>Exaiptasia</taxon>
    </lineage>
</organism>
<dbReference type="Pfam" id="PF17047">
    <property type="entry name" value="SMP_LBD"/>
    <property type="match status" value="1"/>
</dbReference>
<evidence type="ECO:0000256" key="13">
    <source>
        <dbReference type="ARBA" id="ARBA00023121"/>
    </source>
</evidence>
<feature type="compositionally biased region" description="Basic and acidic residues" evidence="15">
    <location>
        <begin position="1"/>
        <end position="16"/>
    </location>
</feature>
<comment type="subcellular location">
    <subcellularLocation>
        <location evidence="1">Cell membrane</location>
        <topology evidence="1">Peripheral membrane protein</topology>
    </subcellularLocation>
    <subcellularLocation>
        <location evidence="2">Endoplasmic reticulum membrane</location>
        <topology evidence="2">Multi-pass membrane protein</topology>
    </subcellularLocation>
</comment>
<keyword evidence="9" id="KW-0256">Endoplasmic reticulum</keyword>
<dbReference type="InterPro" id="IPR000008">
    <property type="entry name" value="C2_dom"/>
</dbReference>
<dbReference type="RefSeq" id="XP_020906060.1">
    <property type="nucleotide sequence ID" value="XM_021050401.2"/>
</dbReference>
<feature type="compositionally biased region" description="Acidic residues" evidence="15">
    <location>
        <begin position="589"/>
        <end position="600"/>
    </location>
</feature>
<dbReference type="GO" id="GO:0035091">
    <property type="term" value="F:phosphatidylinositol binding"/>
    <property type="evidence" value="ECO:0007669"/>
    <property type="project" value="TreeGrafter"/>
</dbReference>
<dbReference type="CDD" id="cd21670">
    <property type="entry name" value="SMP_ESyt"/>
    <property type="match status" value="1"/>
</dbReference>
<dbReference type="OrthoDB" id="1029639at2759"/>
<dbReference type="GO" id="GO:0005544">
    <property type="term" value="F:calcium-dependent phospholipid binding"/>
    <property type="evidence" value="ECO:0007669"/>
    <property type="project" value="TreeGrafter"/>
</dbReference>
<proteinExistence type="inferred from homology"/>
<keyword evidence="10" id="KW-0106">Calcium</keyword>
<dbReference type="CDD" id="cd08391">
    <property type="entry name" value="C2A_C2C_Synaptotagmin_like"/>
    <property type="match status" value="1"/>
</dbReference>
<sequence length="773" mass="86675">MDTEEKDMSDNAEQKELSQSPASLVDATNHSAGPGKKEGSAIDVGVVKFAIKYLKFVGVALCIWFMGWLGLSYVWVLCGLLIYVVWKLNKEERERKKTVLKESAEMAADGAVPPRMEDLPSWVFFPDVERAEWLNKMIVQMWPYINDMVVKILKETVEPEIQKNVPGFLSSIHFAELSLGNQAPRIGGIKTYTQNVKRSEIIMDVDLIYAGDADIKLSVKGVSVGIEDLQLRGTLRVILSPLVPSSPLVGGVSVFFLNRPDIDFDLTNLLNILDIPGLSDILRGVIDDVVASFVVLPNRISVPLTDIDPYKLKYPLPDGVLRIHVLEAKDLVKRDIGVFKKGSSDPYAIIKVGAQTFRTETKDETLNPKWNEVFEVFVDNCQGQKIRIQLFDEDKASDDETLGTVEADISTVVQQGSADLWLPLENVESGQINLRCIWYTFTNNPDDLSPPEKATQGDEMLGTAALFVKLDSAKNLPVTNPARGTTSAFCKLTVGNKTLCSKTIQDSISPVWEEPFRFLIHDPKYQELDFEVFDSVKEKSIGKLDVTLDRLLKDEDMTFEQPFPLKDSGHNSTITCSLQLKSLVTRDDDTSDEEDDEEEGEAGKETSELIPSQDGKEGESKPTAVRRRKKPAPKEEIKRNVTGDLYFKIHYLSQGSKLIVEQMKARDLMPCDSDGLADPYIRAYLLPERSRSSKRRTDVAKNTLAPSFDERFEWMIPEDKLKDHSLEISVKNDVGFFSKSKTNMGDVIVDLGKMDVSKPSAEWHILHDPKEDD</sequence>
<dbReference type="GO" id="GO:0005886">
    <property type="term" value="C:plasma membrane"/>
    <property type="evidence" value="ECO:0007669"/>
    <property type="project" value="UniProtKB-SubCell"/>
</dbReference>
<keyword evidence="12" id="KW-0445">Lipid transport</keyword>
<evidence type="ECO:0000256" key="8">
    <source>
        <dbReference type="ARBA" id="ARBA00022737"/>
    </source>
</evidence>
<evidence type="ECO:0000256" key="10">
    <source>
        <dbReference type="ARBA" id="ARBA00022837"/>
    </source>
</evidence>
<feature type="domain" description="C2" evidence="17">
    <location>
        <begin position="641"/>
        <end position="764"/>
    </location>
</feature>
<evidence type="ECO:0000313" key="19">
    <source>
        <dbReference type="EnsemblMetazoa" id="XP_020906060.1"/>
    </source>
</evidence>
<dbReference type="CDD" id="cd04050">
    <property type="entry name" value="C2B_Synaptotagmin-like"/>
    <property type="match status" value="1"/>
</dbReference>
<evidence type="ECO:0000256" key="1">
    <source>
        <dbReference type="ARBA" id="ARBA00004202"/>
    </source>
</evidence>
<keyword evidence="7" id="KW-0479">Metal-binding</keyword>
<evidence type="ECO:0000256" key="3">
    <source>
        <dbReference type="ARBA" id="ARBA00005867"/>
    </source>
</evidence>
<dbReference type="PROSITE" id="PS50004">
    <property type="entry name" value="C2"/>
    <property type="match status" value="3"/>
</dbReference>
<dbReference type="InterPro" id="IPR035892">
    <property type="entry name" value="C2_domain_sf"/>
</dbReference>
<evidence type="ECO:0000259" key="18">
    <source>
        <dbReference type="PROSITE" id="PS51847"/>
    </source>
</evidence>
<evidence type="ECO:0000256" key="12">
    <source>
        <dbReference type="ARBA" id="ARBA00023055"/>
    </source>
</evidence>
<dbReference type="PROSITE" id="PS51847">
    <property type="entry name" value="SMP"/>
    <property type="match status" value="1"/>
</dbReference>
<dbReference type="GO" id="GO:0031210">
    <property type="term" value="F:phosphatidylcholine binding"/>
    <property type="evidence" value="ECO:0007669"/>
    <property type="project" value="TreeGrafter"/>
</dbReference>
<dbReference type="FunFam" id="2.60.40.150:FF:000155">
    <property type="entry name" value="extended synaptotagmin-2 isoform X1"/>
    <property type="match status" value="1"/>
</dbReference>
<feature type="domain" description="SMP-LTD" evidence="18">
    <location>
        <begin position="127"/>
        <end position="305"/>
    </location>
</feature>
<dbReference type="PANTHER" id="PTHR45761:SF1">
    <property type="entry name" value="EXTENDED SYNAPTOTAGMIN-LIKE PROTEIN 2, ISOFORM C"/>
    <property type="match status" value="1"/>
</dbReference>
<evidence type="ECO:0000256" key="16">
    <source>
        <dbReference type="SAM" id="Phobius"/>
    </source>
</evidence>
<dbReference type="GO" id="GO:0006869">
    <property type="term" value="P:lipid transport"/>
    <property type="evidence" value="ECO:0007669"/>
    <property type="project" value="UniProtKB-KW"/>
</dbReference>
<feature type="region of interest" description="Disordered" evidence="15">
    <location>
        <begin position="1"/>
        <end position="37"/>
    </location>
</feature>
<evidence type="ECO:0000313" key="20">
    <source>
        <dbReference type="Proteomes" id="UP000887567"/>
    </source>
</evidence>
<feature type="region of interest" description="Disordered" evidence="15">
    <location>
        <begin position="585"/>
        <end position="635"/>
    </location>
</feature>
<feature type="compositionally biased region" description="Polar residues" evidence="15">
    <location>
        <begin position="17"/>
        <end position="31"/>
    </location>
</feature>
<dbReference type="SMART" id="SM00239">
    <property type="entry name" value="C2"/>
    <property type="match status" value="3"/>
</dbReference>
<keyword evidence="8" id="KW-0677">Repeat</keyword>
<keyword evidence="11 16" id="KW-1133">Transmembrane helix</keyword>
<protein>
    <submittedName>
        <fullName evidence="19">Uncharacterized protein</fullName>
    </submittedName>
</protein>
<dbReference type="AlphaFoldDB" id="A0A913XK37"/>
<dbReference type="GeneID" id="110244205"/>
<reference evidence="19" key="1">
    <citation type="submission" date="2022-11" db="UniProtKB">
        <authorList>
            <consortium name="EnsemblMetazoa"/>
        </authorList>
    </citation>
    <scope>IDENTIFICATION</scope>
</reference>
<accession>A0A913XK37</accession>